<keyword evidence="3" id="KW-1185">Reference proteome</keyword>
<dbReference type="Proteomes" id="UP001233271">
    <property type="component" value="Chromosome 1"/>
</dbReference>
<evidence type="ECO:0000313" key="3">
    <source>
        <dbReference type="Proteomes" id="UP001233271"/>
    </source>
</evidence>
<evidence type="ECO:0000313" key="2">
    <source>
        <dbReference type="EMBL" id="BEI87467.1"/>
    </source>
</evidence>
<sequence length="372" mass="41536">MQPMQPMMGVPGMVPMVAPSMVQMPGVGMGTPLQPPFQQPTFQFPGGNELPRLSYTAERGWGGWDLASRHYSGTRLERSWLEKLMSRVSEFMDERQLCEEAAHDSFIRVYHHGEGPDAGNRSLGGAAAYQAFLLWRRDHQAIFSQNSHDSNVILIISMAVAELHRLWDIVDPRSSRANLKKASEHAAATVQYLYERHFKQPGYGQAQPAAAHTPHHHIPPHSPVERRRRRKLSSASSSSDRSRHSRRHSRRYDDSAIPPPVMQPGVPMQPGMVPAGATLQSGMASQYGYPQQPYAAGYSAYAPGYPGQQAYVPQAGAAGYYPTTAGQVYYPSVVDPNTQYTQGLYAQGQYPQGYYPQTQPPYGYLQQGYRYY</sequence>
<proteinExistence type="predicted"/>
<feature type="region of interest" description="Disordered" evidence="1">
    <location>
        <begin position="203"/>
        <end position="266"/>
    </location>
</feature>
<organism evidence="2 3">
    <name type="scientific">Cutaneotrichosporon cavernicola</name>
    <dbReference type="NCBI Taxonomy" id="279322"/>
    <lineage>
        <taxon>Eukaryota</taxon>
        <taxon>Fungi</taxon>
        <taxon>Dikarya</taxon>
        <taxon>Basidiomycota</taxon>
        <taxon>Agaricomycotina</taxon>
        <taxon>Tremellomycetes</taxon>
        <taxon>Trichosporonales</taxon>
        <taxon>Trichosporonaceae</taxon>
        <taxon>Cutaneotrichosporon</taxon>
    </lineage>
</organism>
<dbReference type="EMBL" id="AP028212">
    <property type="protein sequence ID" value="BEI87467.1"/>
    <property type="molecule type" value="Genomic_DNA"/>
</dbReference>
<dbReference type="GeneID" id="85491338"/>
<feature type="compositionally biased region" description="Low complexity" evidence="1">
    <location>
        <begin position="203"/>
        <end position="212"/>
    </location>
</feature>
<dbReference type="AlphaFoldDB" id="A0AA48I775"/>
<dbReference type="KEGG" id="ccac:CcaHIS019_0101850"/>
<protein>
    <submittedName>
        <fullName evidence="2">Uncharacterized protein</fullName>
    </submittedName>
</protein>
<gene>
    <name evidence="2" type="ORF">CcaverHIS019_0101850</name>
</gene>
<accession>A0AA48I775</accession>
<name>A0AA48I775_9TREE</name>
<evidence type="ECO:0000256" key="1">
    <source>
        <dbReference type="SAM" id="MobiDB-lite"/>
    </source>
</evidence>
<reference evidence="2" key="1">
    <citation type="journal article" date="2023" name="BMC Genomics">
        <title>Chromosome-level genome assemblies of Cutaneotrichosporon spp. (Trichosporonales, Basidiomycota) reveal imbalanced evolution between nucleotide sequences and chromosome synteny.</title>
        <authorList>
            <person name="Kobayashi Y."/>
            <person name="Kayamori A."/>
            <person name="Aoki K."/>
            <person name="Shiwa Y."/>
            <person name="Matsutani M."/>
            <person name="Fujita N."/>
            <person name="Sugita T."/>
            <person name="Iwasaki W."/>
            <person name="Tanaka N."/>
            <person name="Takashima M."/>
        </authorList>
    </citation>
    <scope>NUCLEOTIDE SEQUENCE</scope>
    <source>
        <strain evidence="2">HIS019</strain>
    </source>
</reference>
<dbReference type="RefSeq" id="XP_060452733.1">
    <property type="nucleotide sequence ID" value="XM_060597511.1"/>
</dbReference>